<protein>
    <submittedName>
        <fullName evidence="2">Uncharacterized protein</fullName>
    </submittedName>
</protein>
<evidence type="ECO:0000313" key="3">
    <source>
        <dbReference type="Proteomes" id="UP001549291"/>
    </source>
</evidence>
<dbReference type="Proteomes" id="UP001549291">
    <property type="component" value="Unassembled WGS sequence"/>
</dbReference>
<organism evidence="2 3">
    <name type="scientific">Bradyrhizobium japonicum</name>
    <dbReference type="NCBI Taxonomy" id="375"/>
    <lineage>
        <taxon>Bacteria</taxon>
        <taxon>Pseudomonadati</taxon>
        <taxon>Pseudomonadota</taxon>
        <taxon>Alphaproteobacteria</taxon>
        <taxon>Hyphomicrobiales</taxon>
        <taxon>Nitrobacteraceae</taxon>
        <taxon>Bradyrhizobium</taxon>
    </lineage>
</organism>
<gene>
    <name evidence="2" type="ORF">ABIF63_007365</name>
</gene>
<comment type="caution">
    <text evidence="2">The sequence shown here is derived from an EMBL/GenBank/DDBJ whole genome shotgun (WGS) entry which is preliminary data.</text>
</comment>
<dbReference type="EMBL" id="JBEPTQ010000002">
    <property type="protein sequence ID" value="MET4723259.1"/>
    <property type="molecule type" value="Genomic_DNA"/>
</dbReference>
<accession>A0ABV2S279</accession>
<keyword evidence="3" id="KW-1185">Reference proteome</keyword>
<name>A0ABV2S279_BRAJP</name>
<keyword evidence="1" id="KW-0472">Membrane</keyword>
<feature type="transmembrane region" description="Helical" evidence="1">
    <location>
        <begin position="50"/>
        <end position="73"/>
    </location>
</feature>
<evidence type="ECO:0000256" key="1">
    <source>
        <dbReference type="SAM" id="Phobius"/>
    </source>
</evidence>
<reference evidence="2 3" key="1">
    <citation type="submission" date="2024-06" db="EMBL/GenBank/DDBJ databases">
        <title>Genomic Encyclopedia of Type Strains, Phase V (KMG-V): Genome sequencing to study the core and pangenomes of soil and plant-associated prokaryotes.</title>
        <authorList>
            <person name="Whitman W."/>
        </authorList>
    </citation>
    <scope>NUCLEOTIDE SEQUENCE [LARGE SCALE GENOMIC DNA]</scope>
    <source>
        <strain evidence="2 3">USDA 160</strain>
    </source>
</reference>
<evidence type="ECO:0000313" key="2">
    <source>
        <dbReference type="EMBL" id="MET4723259.1"/>
    </source>
</evidence>
<feature type="transmembrane region" description="Helical" evidence="1">
    <location>
        <begin position="200"/>
        <end position="222"/>
    </location>
</feature>
<keyword evidence="1" id="KW-1133">Transmembrane helix</keyword>
<keyword evidence="1" id="KW-0812">Transmembrane</keyword>
<proteinExistence type="predicted"/>
<sequence>MWVKLPQATAALIAVPSPVDTSFVIALDVALLRTPRSMTLLATATLPLAYMLGAPPLGLCAIAAVALCVLLASESAPATLKSKLSGTSEVMWSMTKCVGEATFETANSWIAATSAGRPAMDEAIVELLVVSDVASTRTEPFIRSPALVPSDAPSVAVADVVTSLMATAAPTAPLAFGPLAATDVALVENELLLIARTFRVLPLVFTVPAAICAPVATLAVVVTDPVE</sequence>